<evidence type="ECO:0000256" key="1">
    <source>
        <dbReference type="SAM" id="MobiDB-lite"/>
    </source>
</evidence>
<dbReference type="EMBL" id="JXTB01000009">
    <property type="protein sequence ID" value="PON78443.1"/>
    <property type="molecule type" value="Genomic_DNA"/>
</dbReference>
<comment type="caution">
    <text evidence="2">The sequence shown here is derived from an EMBL/GenBank/DDBJ whole genome shotgun (WGS) entry which is preliminary data.</text>
</comment>
<gene>
    <name evidence="2" type="ORF">PanWU01x14_020810</name>
</gene>
<sequence>MGDVEADNLELMSFSQASQIPQSRSDGSSARKRKSRGSDDLGEAIKKTALVIAKEIKESSTRLSDAINEKEMNERQMRINEELIRITYLDMLERHKATILITGDARTLNV</sequence>
<feature type="compositionally biased region" description="Polar residues" evidence="1">
    <location>
        <begin position="13"/>
        <end position="22"/>
    </location>
</feature>
<protein>
    <submittedName>
        <fullName evidence="2">Uncharacterized protein</fullName>
    </submittedName>
</protein>
<dbReference type="AlphaFoldDB" id="A0A2P5DYU0"/>
<feature type="region of interest" description="Disordered" evidence="1">
    <location>
        <begin position="12"/>
        <end position="41"/>
    </location>
</feature>
<proteinExistence type="predicted"/>
<evidence type="ECO:0000313" key="2">
    <source>
        <dbReference type="EMBL" id="PON78443.1"/>
    </source>
</evidence>
<dbReference type="OrthoDB" id="618098at2759"/>
<reference evidence="3" key="1">
    <citation type="submission" date="2016-06" db="EMBL/GenBank/DDBJ databases">
        <title>Parallel loss of symbiosis genes in relatives of nitrogen-fixing non-legume Parasponia.</title>
        <authorList>
            <person name="Van Velzen R."/>
            <person name="Holmer R."/>
            <person name="Bu F."/>
            <person name="Rutten L."/>
            <person name="Van Zeijl A."/>
            <person name="Liu W."/>
            <person name="Santuari L."/>
            <person name="Cao Q."/>
            <person name="Sharma T."/>
            <person name="Shen D."/>
            <person name="Roswanjaya Y."/>
            <person name="Wardhani T."/>
            <person name="Kalhor M.S."/>
            <person name="Jansen J."/>
            <person name="Van den Hoogen J."/>
            <person name="Gungor B."/>
            <person name="Hartog M."/>
            <person name="Hontelez J."/>
            <person name="Verver J."/>
            <person name="Yang W.-C."/>
            <person name="Schijlen E."/>
            <person name="Repin R."/>
            <person name="Schilthuizen M."/>
            <person name="Schranz E."/>
            <person name="Heidstra R."/>
            <person name="Miyata K."/>
            <person name="Fedorova E."/>
            <person name="Kohlen W."/>
            <person name="Bisseling T."/>
            <person name="Smit S."/>
            <person name="Geurts R."/>
        </authorList>
    </citation>
    <scope>NUCLEOTIDE SEQUENCE [LARGE SCALE GENOMIC DNA]</scope>
    <source>
        <strain evidence="3">cv. WU1-14</strain>
    </source>
</reference>
<keyword evidence="3" id="KW-1185">Reference proteome</keyword>
<evidence type="ECO:0000313" key="3">
    <source>
        <dbReference type="Proteomes" id="UP000237105"/>
    </source>
</evidence>
<accession>A0A2P5DYU0</accession>
<dbReference type="Proteomes" id="UP000237105">
    <property type="component" value="Unassembled WGS sequence"/>
</dbReference>
<name>A0A2P5DYU0_PARAD</name>
<feature type="non-terminal residue" evidence="2">
    <location>
        <position position="110"/>
    </location>
</feature>
<organism evidence="2 3">
    <name type="scientific">Parasponia andersonii</name>
    <name type="common">Sponia andersonii</name>
    <dbReference type="NCBI Taxonomy" id="3476"/>
    <lineage>
        <taxon>Eukaryota</taxon>
        <taxon>Viridiplantae</taxon>
        <taxon>Streptophyta</taxon>
        <taxon>Embryophyta</taxon>
        <taxon>Tracheophyta</taxon>
        <taxon>Spermatophyta</taxon>
        <taxon>Magnoliopsida</taxon>
        <taxon>eudicotyledons</taxon>
        <taxon>Gunneridae</taxon>
        <taxon>Pentapetalae</taxon>
        <taxon>rosids</taxon>
        <taxon>fabids</taxon>
        <taxon>Rosales</taxon>
        <taxon>Cannabaceae</taxon>
        <taxon>Parasponia</taxon>
    </lineage>
</organism>